<dbReference type="PROSITE" id="PS50048">
    <property type="entry name" value="ZN2_CY6_FUNGAL_2"/>
    <property type="match status" value="1"/>
</dbReference>
<dbReference type="Pfam" id="PF00172">
    <property type="entry name" value="Zn_clus"/>
    <property type="match status" value="1"/>
</dbReference>
<comment type="caution">
    <text evidence="4">The sequence shown here is derived from an EMBL/GenBank/DDBJ whole genome shotgun (WGS) entry which is preliminary data.</text>
</comment>
<dbReference type="InterPro" id="IPR001138">
    <property type="entry name" value="Zn2Cys6_DnaBD"/>
</dbReference>
<dbReference type="SUPFAM" id="SSF57701">
    <property type="entry name" value="Zn2/Cys6 DNA-binding domain"/>
    <property type="match status" value="1"/>
</dbReference>
<dbReference type="SMART" id="SM00066">
    <property type="entry name" value="GAL4"/>
    <property type="match status" value="1"/>
</dbReference>
<dbReference type="PROSITE" id="PS00463">
    <property type="entry name" value="ZN2_CY6_FUNGAL_1"/>
    <property type="match status" value="1"/>
</dbReference>
<feature type="region of interest" description="Disordered" evidence="2">
    <location>
        <begin position="1"/>
        <end position="37"/>
    </location>
</feature>
<evidence type="ECO:0000313" key="4">
    <source>
        <dbReference type="EMBL" id="POS80860.1"/>
    </source>
</evidence>
<sequence>MSYQYPSPPTPPPYDTGYPIPSQPTGMGMRSPNDPVKSEADLATLHFDKRESPDSGMVVTADQAQGSDPAKMGIGADKKRGKLNYHRAGTACTNCRKRKIRCVQTCGPKCEQCQRLRKECVITAVDQQNSMDARNKPVQRSAAGHRLASAGSSPSMHHHVAMAMPPMQNMGLADAPDMKSRYLASGPPVVAPGPQLSCGRSGSNDINAVPPGGPMNRAYPEYGNPGITSAWQPYSQTPPVVPSFSSPYQRATPPHGAWPVPGDASGRDQMPWNSYPAPNQPFAAMSQMTADAYGRKTPNPMSPTEMYPTVPNMGSPQVGQVASMSPPETSSQVTSYGPWQQTYPQPTMQRPGEGFGGWYGESDGTASQPQPSSAPHQDWNWNVHGKTEPGETRT</sequence>
<dbReference type="InterPro" id="IPR036864">
    <property type="entry name" value="Zn2-C6_fun-type_DNA-bd_sf"/>
</dbReference>
<evidence type="ECO:0000259" key="3">
    <source>
        <dbReference type="PROSITE" id="PS50048"/>
    </source>
</evidence>
<gene>
    <name evidence="4" type="ORF">DHEL01_v200727</name>
</gene>
<dbReference type="GO" id="GO:0008270">
    <property type="term" value="F:zinc ion binding"/>
    <property type="evidence" value="ECO:0007669"/>
    <property type="project" value="InterPro"/>
</dbReference>
<feature type="compositionally biased region" description="Pro residues" evidence="2">
    <location>
        <begin position="1"/>
        <end position="14"/>
    </location>
</feature>
<dbReference type="OrthoDB" id="4150019at2759"/>
<protein>
    <recommendedName>
        <fullName evidence="3">Zn(2)-C6 fungal-type domain-containing protein</fullName>
    </recommendedName>
</protein>
<dbReference type="CDD" id="cd00067">
    <property type="entry name" value="GAL4"/>
    <property type="match status" value="1"/>
</dbReference>
<dbReference type="GO" id="GO:0000981">
    <property type="term" value="F:DNA-binding transcription factor activity, RNA polymerase II-specific"/>
    <property type="evidence" value="ECO:0007669"/>
    <property type="project" value="InterPro"/>
</dbReference>
<dbReference type="EMBL" id="MAVT02000029">
    <property type="protein sequence ID" value="POS80860.1"/>
    <property type="molecule type" value="Genomic_DNA"/>
</dbReference>
<accession>A0A2P5IEC7</accession>
<feature type="domain" description="Zn(2)-C6 fungal-type" evidence="3">
    <location>
        <begin position="91"/>
        <end position="122"/>
    </location>
</feature>
<proteinExistence type="predicted"/>
<dbReference type="AlphaFoldDB" id="A0A2P5IEC7"/>
<dbReference type="InParanoid" id="A0A2P5IEC7"/>
<evidence type="ECO:0000256" key="1">
    <source>
        <dbReference type="ARBA" id="ARBA00023242"/>
    </source>
</evidence>
<keyword evidence="5" id="KW-1185">Reference proteome</keyword>
<name>A0A2P5IEC7_DIAHE</name>
<reference evidence="4" key="1">
    <citation type="submission" date="2017-09" db="EMBL/GenBank/DDBJ databases">
        <title>Polyketide synthases of a Diaporthe helianthi virulent isolate.</title>
        <authorList>
            <person name="Baroncelli R."/>
        </authorList>
    </citation>
    <scope>NUCLEOTIDE SEQUENCE [LARGE SCALE GENOMIC DNA]</scope>
    <source>
        <strain evidence="4">7/96</strain>
    </source>
</reference>
<keyword evidence="1" id="KW-0539">Nucleus</keyword>
<feature type="compositionally biased region" description="Polar residues" evidence="2">
    <location>
        <begin position="364"/>
        <end position="375"/>
    </location>
</feature>
<evidence type="ECO:0000313" key="5">
    <source>
        <dbReference type="Proteomes" id="UP000094444"/>
    </source>
</evidence>
<dbReference type="Gene3D" id="4.10.240.10">
    <property type="entry name" value="Zn(2)-C6 fungal-type DNA-binding domain"/>
    <property type="match status" value="1"/>
</dbReference>
<evidence type="ECO:0000256" key="2">
    <source>
        <dbReference type="SAM" id="MobiDB-lite"/>
    </source>
</evidence>
<feature type="compositionally biased region" description="Basic and acidic residues" evidence="2">
    <location>
        <begin position="385"/>
        <end position="394"/>
    </location>
</feature>
<feature type="region of interest" description="Disordered" evidence="2">
    <location>
        <begin position="318"/>
        <end position="394"/>
    </location>
</feature>
<feature type="compositionally biased region" description="Polar residues" evidence="2">
    <location>
        <begin position="318"/>
        <end position="348"/>
    </location>
</feature>
<organism evidence="4 5">
    <name type="scientific">Diaporthe helianthi</name>
    <dbReference type="NCBI Taxonomy" id="158607"/>
    <lineage>
        <taxon>Eukaryota</taxon>
        <taxon>Fungi</taxon>
        <taxon>Dikarya</taxon>
        <taxon>Ascomycota</taxon>
        <taxon>Pezizomycotina</taxon>
        <taxon>Sordariomycetes</taxon>
        <taxon>Sordariomycetidae</taxon>
        <taxon>Diaporthales</taxon>
        <taxon>Diaporthaceae</taxon>
        <taxon>Diaporthe</taxon>
    </lineage>
</organism>
<dbReference type="Proteomes" id="UP000094444">
    <property type="component" value="Unassembled WGS sequence"/>
</dbReference>